<protein>
    <submittedName>
        <fullName evidence="2">Uncharacterized protein</fullName>
    </submittedName>
</protein>
<name>A0A8W7PVA2_ANOCL</name>
<dbReference type="Proteomes" id="UP000075882">
    <property type="component" value="Unassembled WGS sequence"/>
</dbReference>
<feature type="transmembrane region" description="Helical" evidence="1">
    <location>
        <begin position="101"/>
        <end position="122"/>
    </location>
</feature>
<sequence>MSIRSFSVLSKSSDTVMFFAPSVRSCMRARTASSDVSTVQLTSSTSPPAIDPFGESASPFCSPLVPFSPPPFAVVFSPAVESSPFSPFLVRLLRLPSVRDAPWLAGFTFGGFLMMNVFTLWFTSSGPWKPHALQPCEIVPFLDETIRSVSGLSHSGHSTNLRMNPSSRSCSLAASCEPFTMKPKPLLLLAGQIHLCFFATIVADRTDDGRRGGGGASALLHQQHVGIGVNGGVFTFQSNAGGGC</sequence>
<keyword evidence="1" id="KW-1133">Transmembrane helix</keyword>
<evidence type="ECO:0000313" key="2">
    <source>
        <dbReference type="EnsemblMetazoa" id="ACOM038177-PA.1"/>
    </source>
</evidence>
<proteinExistence type="predicted"/>
<keyword evidence="1" id="KW-0472">Membrane</keyword>
<organism evidence="2">
    <name type="scientific">Anopheles coluzzii</name>
    <name type="common">African malaria mosquito</name>
    <dbReference type="NCBI Taxonomy" id="1518534"/>
    <lineage>
        <taxon>Eukaryota</taxon>
        <taxon>Metazoa</taxon>
        <taxon>Ecdysozoa</taxon>
        <taxon>Arthropoda</taxon>
        <taxon>Hexapoda</taxon>
        <taxon>Insecta</taxon>
        <taxon>Pterygota</taxon>
        <taxon>Neoptera</taxon>
        <taxon>Endopterygota</taxon>
        <taxon>Diptera</taxon>
        <taxon>Nematocera</taxon>
        <taxon>Culicoidea</taxon>
        <taxon>Culicidae</taxon>
        <taxon>Anophelinae</taxon>
        <taxon>Anopheles</taxon>
    </lineage>
</organism>
<accession>A0A8W7PVA2</accession>
<reference evidence="2" key="1">
    <citation type="submission" date="2022-08" db="UniProtKB">
        <authorList>
            <consortium name="EnsemblMetazoa"/>
        </authorList>
    </citation>
    <scope>IDENTIFICATION</scope>
</reference>
<keyword evidence="1" id="KW-0812">Transmembrane</keyword>
<dbReference type="AlphaFoldDB" id="A0A8W7PVA2"/>
<evidence type="ECO:0000256" key="1">
    <source>
        <dbReference type="SAM" id="Phobius"/>
    </source>
</evidence>
<dbReference type="EnsemblMetazoa" id="ACOM038177-RA">
    <property type="protein sequence ID" value="ACOM038177-PA.1"/>
    <property type="gene ID" value="ACOM038177"/>
</dbReference>